<proteinExistence type="inferred from homology"/>
<dbReference type="AlphaFoldDB" id="A0A6I6MHM2"/>
<dbReference type="PANTHER" id="PTHR21198">
    <property type="entry name" value="GLUTAMATE RACEMASE"/>
    <property type="match status" value="1"/>
</dbReference>
<dbReference type="Pfam" id="PF01177">
    <property type="entry name" value="Asp_Glu_race"/>
    <property type="match status" value="1"/>
</dbReference>
<dbReference type="PANTHER" id="PTHR21198:SF7">
    <property type="entry name" value="ASPARTATE-GLUTAMATE RACEMASE FAMILY"/>
    <property type="match status" value="1"/>
</dbReference>
<dbReference type="RefSeq" id="WP_158765342.1">
    <property type="nucleotide sequence ID" value="NZ_CP047045.1"/>
</dbReference>
<dbReference type="InterPro" id="IPR015942">
    <property type="entry name" value="Asp/Glu/hydantoin_racemase"/>
</dbReference>
<dbReference type="EC" id="5.1.1.13" evidence="3"/>
<keyword evidence="4" id="KW-1185">Reference proteome</keyword>
<dbReference type="InterPro" id="IPR001920">
    <property type="entry name" value="Asp/Glu_race"/>
</dbReference>
<dbReference type="GO" id="GO:0047689">
    <property type="term" value="F:aspartate racemase activity"/>
    <property type="evidence" value="ECO:0007669"/>
    <property type="project" value="UniProtKB-EC"/>
</dbReference>
<reference evidence="4" key="1">
    <citation type="submission" date="2019-12" db="EMBL/GenBank/DDBJ databases">
        <title>Complete genome of Terracaulis silvestris 0127_4.</title>
        <authorList>
            <person name="Vieira S."/>
            <person name="Riedel T."/>
            <person name="Sproer C."/>
            <person name="Pascual J."/>
            <person name="Boedeker C."/>
            <person name="Overmann J."/>
        </authorList>
    </citation>
    <scope>NUCLEOTIDE SEQUENCE [LARGE SCALE GENOMIC DNA]</scope>
    <source>
        <strain evidence="4">0127_4</strain>
    </source>
</reference>
<dbReference type="KEGG" id="tsv:DSM104635_01218"/>
<protein>
    <submittedName>
        <fullName evidence="3">Aspartate racemase</fullName>
        <ecNumber evidence="3">5.1.1.13</ecNumber>
    </submittedName>
</protein>
<comment type="similarity">
    <text evidence="1">Belongs to the aspartate/glutamate racemases family.</text>
</comment>
<evidence type="ECO:0000256" key="1">
    <source>
        <dbReference type="ARBA" id="ARBA00007847"/>
    </source>
</evidence>
<dbReference type="NCBIfam" id="TIGR00035">
    <property type="entry name" value="asp_race"/>
    <property type="match status" value="1"/>
</dbReference>
<dbReference type="Proteomes" id="UP000431269">
    <property type="component" value="Chromosome"/>
</dbReference>
<evidence type="ECO:0000313" key="4">
    <source>
        <dbReference type="Proteomes" id="UP000431269"/>
    </source>
</evidence>
<dbReference type="SUPFAM" id="SSF53681">
    <property type="entry name" value="Aspartate/glutamate racemase"/>
    <property type="match status" value="2"/>
</dbReference>
<evidence type="ECO:0000256" key="2">
    <source>
        <dbReference type="ARBA" id="ARBA00023235"/>
    </source>
</evidence>
<gene>
    <name evidence="3" type="ORF">DSM104635_01218</name>
</gene>
<keyword evidence="2 3" id="KW-0413">Isomerase</keyword>
<dbReference type="EMBL" id="CP047045">
    <property type="protein sequence ID" value="QGZ94400.1"/>
    <property type="molecule type" value="Genomic_DNA"/>
</dbReference>
<evidence type="ECO:0000313" key="3">
    <source>
        <dbReference type="EMBL" id="QGZ94400.1"/>
    </source>
</evidence>
<organism evidence="3 4">
    <name type="scientific">Terricaulis silvestris</name>
    <dbReference type="NCBI Taxonomy" id="2686094"/>
    <lineage>
        <taxon>Bacteria</taxon>
        <taxon>Pseudomonadati</taxon>
        <taxon>Pseudomonadota</taxon>
        <taxon>Alphaproteobacteria</taxon>
        <taxon>Caulobacterales</taxon>
        <taxon>Caulobacteraceae</taxon>
        <taxon>Terricaulis</taxon>
    </lineage>
</organism>
<sequence length="241" mass="26254">MLHIGILGHSADGSALCYLETVRESARRLGDHTHPEITLSLMPMGPTIPWWEAGDLDQINVHLRATAERLARAGCDFFVCPDNTAHIALEASRELYPLPGLHIAEVVARQAKAEGRRRIALLGTRYTMEGSVYTAAFARHGLEMRTPGAADRRLLNAIIFDELCLGRFEESARSEFLRVIDALKTEGCDAAALCCTEIPILITPEISPLPTLDSTRLLAHAAVAVATGQQPKATWRGGPLN</sequence>
<accession>A0A6I6MHM2</accession>
<name>A0A6I6MHM2_9CAUL</name>
<dbReference type="InterPro" id="IPR004380">
    <property type="entry name" value="Asp_race"/>
</dbReference>
<dbReference type="Gene3D" id="3.40.50.1860">
    <property type="match status" value="2"/>
</dbReference>